<feature type="domain" description="Cytochrome oxidase subunit II copper A binding" evidence="5">
    <location>
        <begin position="65"/>
        <end position="167"/>
    </location>
</feature>
<dbReference type="PANTHER" id="PTHR42838:SF2">
    <property type="entry name" value="NITROUS-OXIDE REDUCTASE"/>
    <property type="match status" value="1"/>
</dbReference>
<keyword evidence="7" id="KW-1185">Reference proteome</keyword>
<dbReference type="InterPro" id="IPR008972">
    <property type="entry name" value="Cupredoxin"/>
</dbReference>
<dbReference type="PANTHER" id="PTHR42838">
    <property type="entry name" value="CYTOCHROME C OXIDASE SUBUNIT II"/>
    <property type="match status" value="1"/>
</dbReference>
<evidence type="ECO:0000259" key="5">
    <source>
        <dbReference type="PROSITE" id="PS50857"/>
    </source>
</evidence>
<dbReference type="GO" id="GO:0016020">
    <property type="term" value="C:membrane"/>
    <property type="evidence" value="ECO:0007669"/>
    <property type="project" value="InterPro"/>
</dbReference>
<evidence type="ECO:0000256" key="4">
    <source>
        <dbReference type="SAM" id="Phobius"/>
    </source>
</evidence>
<comment type="caution">
    <text evidence="6">The sequence shown here is derived from an EMBL/GenBank/DDBJ whole genome shotgun (WGS) entry which is preliminary data.</text>
</comment>
<evidence type="ECO:0000313" key="6">
    <source>
        <dbReference type="EMBL" id="RQH01832.1"/>
    </source>
</evidence>
<keyword evidence="4" id="KW-1133">Transmembrane helix</keyword>
<dbReference type="SUPFAM" id="SSF49503">
    <property type="entry name" value="Cupredoxins"/>
    <property type="match status" value="1"/>
</dbReference>
<protein>
    <submittedName>
        <fullName evidence="6">Cytochrome C oxidase subunit II</fullName>
    </submittedName>
</protein>
<sequence length="271" mass="29383">MNVHTYEKLWLIAAMVLIVGFIATITYGSVGLGIAMVGDQQETVEPTELADDERFGEPRVEQIGDDEYEVYVVAQTFSFQPDPIEVPENSQVTFHVTARDVIHSFSLAGTNVNTMVIPGEVAEMTVEFDDPEVYGVVCNEYCGPDHHNMEGQVHVVPEDEFDLTEVSVDAPDEVDAGESATVDVTVENRMLDGLETTAELEIGGETSVEEVALEGGEATEVTFTVDPETLEADDSDVEWAVTVDDHEERGTVTVIDAGDEDGGDDGGETDE</sequence>
<dbReference type="EMBL" id="REFZ01000003">
    <property type="protein sequence ID" value="RQH01832.1"/>
    <property type="molecule type" value="Genomic_DNA"/>
</dbReference>
<reference evidence="6 7" key="1">
    <citation type="submission" date="2018-10" db="EMBL/GenBank/DDBJ databases">
        <title>Natrarchaeobius chitinivorans gen. nov., sp. nov., and Natrarchaeobius haloalkaliphilus sp. nov., alkaliphilic, chitin-utilizing haloarchaea from hypersaline alkaline lakes.</title>
        <authorList>
            <person name="Sorokin D.Y."/>
            <person name="Elcheninov A.G."/>
            <person name="Kostrikina N.A."/>
            <person name="Bale N.J."/>
            <person name="Sinninghe Damste J.S."/>
            <person name="Khijniak T.V."/>
            <person name="Kublanov I.V."/>
            <person name="Toshchakov S.V."/>
        </authorList>
    </citation>
    <scope>NUCLEOTIDE SEQUENCE [LARGE SCALE GENOMIC DNA]</scope>
    <source>
        <strain evidence="6 7">AArcht7</strain>
    </source>
</reference>
<dbReference type="InterPro" id="IPR051403">
    <property type="entry name" value="NosZ/Cyto_c_oxidase_sub2"/>
</dbReference>
<keyword evidence="4" id="KW-0472">Membrane</keyword>
<dbReference type="OrthoDB" id="27522at2157"/>
<dbReference type="Pfam" id="PF00116">
    <property type="entry name" value="COX2"/>
    <property type="match status" value="1"/>
</dbReference>
<dbReference type="GO" id="GO:0004129">
    <property type="term" value="F:cytochrome-c oxidase activity"/>
    <property type="evidence" value="ECO:0007669"/>
    <property type="project" value="InterPro"/>
</dbReference>
<evidence type="ECO:0000256" key="3">
    <source>
        <dbReference type="ARBA" id="ARBA00023008"/>
    </source>
</evidence>
<dbReference type="Proteomes" id="UP000281431">
    <property type="component" value="Unassembled WGS sequence"/>
</dbReference>
<evidence type="ECO:0000256" key="2">
    <source>
        <dbReference type="ARBA" id="ARBA00022723"/>
    </source>
</evidence>
<dbReference type="PROSITE" id="PS00078">
    <property type="entry name" value="COX2"/>
    <property type="match status" value="1"/>
</dbReference>
<gene>
    <name evidence="6" type="ORF">EA472_05820</name>
</gene>
<dbReference type="GO" id="GO:0005507">
    <property type="term" value="F:copper ion binding"/>
    <property type="evidence" value="ECO:0007669"/>
    <property type="project" value="InterPro"/>
</dbReference>
<keyword evidence="4" id="KW-0812">Transmembrane</keyword>
<evidence type="ECO:0000256" key="1">
    <source>
        <dbReference type="ARBA" id="ARBA00004196"/>
    </source>
</evidence>
<dbReference type="InterPro" id="IPR002429">
    <property type="entry name" value="CcO_II-like_C"/>
</dbReference>
<dbReference type="Gene3D" id="2.60.40.420">
    <property type="entry name" value="Cupredoxins - blue copper proteins"/>
    <property type="match status" value="1"/>
</dbReference>
<keyword evidence="3" id="KW-0186">Copper</keyword>
<accession>A0A3N6MZ85</accession>
<dbReference type="InterPro" id="IPR001505">
    <property type="entry name" value="Copper_CuA"/>
</dbReference>
<dbReference type="PROSITE" id="PS50857">
    <property type="entry name" value="COX2_CUA"/>
    <property type="match status" value="1"/>
</dbReference>
<proteinExistence type="predicted"/>
<dbReference type="InterPro" id="IPR034214">
    <property type="entry name" value="Ba3_CcO_II_C"/>
</dbReference>
<dbReference type="InterPro" id="IPR013783">
    <property type="entry name" value="Ig-like_fold"/>
</dbReference>
<organism evidence="6 7">
    <name type="scientific">Natrarchaeobius chitinivorans</name>
    <dbReference type="NCBI Taxonomy" id="1679083"/>
    <lineage>
        <taxon>Archaea</taxon>
        <taxon>Methanobacteriati</taxon>
        <taxon>Methanobacteriota</taxon>
        <taxon>Stenosarchaea group</taxon>
        <taxon>Halobacteria</taxon>
        <taxon>Halobacteriales</taxon>
        <taxon>Natrialbaceae</taxon>
        <taxon>Natrarchaeobius</taxon>
    </lineage>
</organism>
<name>A0A3N6MZ85_NATCH</name>
<keyword evidence="2" id="KW-0479">Metal-binding</keyword>
<dbReference type="CDD" id="cd13913">
    <property type="entry name" value="ba3_CcO_II_C"/>
    <property type="match status" value="1"/>
</dbReference>
<dbReference type="Gene3D" id="2.60.40.10">
    <property type="entry name" value="Immunoglobulins"/>
    <property type="match status" value="1"/>
</dbReference>
<feature type="transmembrane region" description="Helical" evidence="4">
    <location>
        <begin position="9"/>
        <end position="37"/>
    </location>
</feature>
<evidence type="ECO:0000313" key="7">
    <source>
        <dbReference type="Proteomes" id="UP000281431"/>
    </source>
</evidence>
<comment type="subcellular location">
    <subcellularLocation>
        <location evidence="1">Cell envelope</location>
    </subcellularLocation>
</comment>
<dbReference type="AlphaFoldDB" id="A0A3N6MZ85"/>